<gene>
    <name evidence="2" type="ORF">H3309_05590</name>
</gene>
<dbReference type="KEGG" id="sand:H3309_05590"/>
<evidence type="ECO:0000256" key="1">
    <source>
        <dbReference type="SAM" id="Phobius"/>
    </source>
</evidence>
<dbReference type="Proteomes" id="UP000515292">
    <property type="component" value="Chromosome"/>
</dbReference>
<evidence type="ECO:0000313" key="2">
    <source>
        <dbReference type="EMBL" id="QMW23942.1"/>
    </source>
</evidence>
<dbReference type="AlphaFoldDB" id="A0A7G5IKQ0"/>
<dbReference type="EMBL" id="CP059851">
    <property type="protein sequence ID" value="QMW23942.1"/>
    <property type="molecule type" value="Genomic_DNA"/>
</dbReference>
<reference evidence="2 3" key="1">
    <citation type="submission" date="2020-07" db="EMBL/GenBank/DDBJ databases">
        <title>Complete genome sequence for Sandaracinobacter sp. M6.</title>
        <authorList>
            <person name="Tang Y."/>
            <person name="Liu Q."/>
            <person name="Guo Z."/>
            <person name="Lei P."/>
            <person name="Huang B."/>
        </authorList>
    </citation>
    <scope>NUCLEOTIDE SEQUENCE [LARGE SCALE GENOMIC DNA]</scope>
    <source>
        <strain evidence="2 3">M6</strain>
    </source>
</reference>
<protein>
    <submittedName>
        <fullName evidence="2">Uncharacterized protein</fullName>
    </submittedName>
</protein>
<name>A0A7G5IKQ0_9SPHN</name>
<accession>A0A7G5IKQ0</accession>
<keyword evidence="3" id="KW-1185">Reference proteome</keyword>
<keyword evidence="1" id="KW-0472">Membrane</keyword>
<proteinExistence type="predicted"/>
<keyword evidence="1" id="KW-1133">Transmembrane helix</keyword>
<organism evidence="2 3">
    <name type="scientific">Sandaracinobacteroides saxicola</name>
    <dbReference type="NCBI Taxonomy" id="2759707"/>
    <lineage>
        <taxon>Bacteria</taxon>
        <taxon>Pseudomonadati</taxon>
        <taxon>Pseudomonadota</taxon>
        <taxon>Alphaproteobacteria</taxon>
        <taxon>Sphingomonadales</taxon>
        <taxon>Sphingosinicellaceae</taxon>
        <taxon>Sandaracinobacteroides</taxon>
    </lineage>
</organism>
<keyword evidence="1" id="KW-0812">Transmembrane</keyword>
<sequence length="53" mass="5656">MQLKDKSSSPWLIAIWIGGIALGVAVGIATASLLMPDDSTLPRDQSLASRFQK</sequence>
<evidence type="ECO:0000313" key="3">
    <source>
        <dbReference type="Proteomes" id="UP000515292"/>
    </source>
</evidence>
<dbReference type="RefSeq" id="WP_182297765.1">
    <property type="nucleotide sequence ID" value="NZ_CP059851.1"/>
</dbReference>
<feature type="transmembrane region" description="Helical" evidence="1">
    <location>
        <begin position="12"/>
        <end position="35"/>
    </location>
</feature>